<dbReference type="EMBL" id="BART01010546">
    <property type="protein sequence ID" value="GAG89398.1"/>
    <property type="molecule type" value="Genomic_DNA"/>
</dbReference>
<organism evidence="1">
    <name type="scientific">marine sediment metagenome</name>
    <dbReference type="NCBI Taxonomy" id="412755"/>
    <lineage>
        <taxon>unclassified sequences</taxon>
        <taxon>metagenomes</taxon>
        <taxon>ecological metagenomes</taxon>
    </lineage>
</organism>
<evidence type="ECO:0000313" key="1">
    <source>
        <dbReference type="EMBL" id="GAG89398.1"/>
    </source>
</evidence>
<proteinExistence type="predicted"/>
<sequence length="43" mass="5299">MIYCETCKKTFHPLGIARHRAMHRDKREDCIIQYTRGERYHYA</sequence>
<protein>
    <submittedName>
        <fullName evidence="1">Uncharacterized protein</fullName>
    </submittedName>
</protein>
<gene>
    <name evidence="1" type="ORF">S01H4_22880</name>
</gene>
<name>X1BYY0_9ZZZZ</name>
<dbReference type="AlphaFoldDB" id="X1BYY0"/>
<accession>X1BYY0</accession>
<reference evidence="1" key="1">
    <citation type="journal article" date="2014" name="Front. Microbiol.">
        <title>High frequency of phylogenetically diverse reductive dehalogenase-homologous genes in deep subseafloor sedimentary metagenomes.</title>
        <authorList>
            <person name="Kawai M."/>
            <person name="Futagami T."/>
            <person name="Toyoda A."/>
            <person name="Takaki Y."/>
            <person name="Nishi S."/>
            <person name="Hori S."/>
            <person name="Arai W."/>
            <person name="Tsubouchi T."/>
            <person name="Morono Y."/>
            <person name="Uchiyama I."/>
            <person name="Ito T."/>
            <person name="Fujiyama A."/>
            <person name="Inagaki F."/>
            <person name="Takami H."/>
        </authorList>
    </citation>
    <scope>NUCLEOTIDE SEQUENCE</scope>
    <source>
        <strain evidence="1">Expedition CK06-06</strain>
    </source>
</reference>
<comment type="caution">
    <text evidence="1">The sequence shown here is derived from an EMBL/GenBank/DDBJ whole genome shotgun (WGS) entry which is preliminary data.</text>
</comment>